<protein>
    <submittedName>
        <fullName evidence="1">Uncharacterized protein</fullName>
    </submittedName>
</protein>
<sequence length="156" mass="16984">MQSSFARPSMIAAALTLALALALSTYSILQAKDTRAVSFAAADERPTELLVIHGVEIHRNPPQSKLDELGVSNWPKWGSGPSKIPWTFESTETMYLLEGRVIVQVEGQEGSFVIGGGDLAIFPKGMKIVWEVVEPVNKHYSLAKDDEEGEGKARSS</sequence>
<accession>A0ACB9NT40</accession>
<evidence type="ECO:0000313" key="2">
    <source>
        <dbReference type="Proteomes" id="UP001057402"/>
    </source>
</evidence>
<organism evidence="1 2">
    <name type="scientific">Melastoma candidum</name>
    <dbReference type="NCBI Taxonomy" id="119954"/>
    <lineage>
        <taxon>Eukaryota</taxon>
        <taxon>Viridiplantae</taxon>
        <taxon>Streptophyta</taxon>
        <taxon>Embryophyta</taxon>
        <taxon>Tracheophyta</taxon>
        <taxon>Spermatophyta</taxon>
        <taxon>Magnoliopsida</taxon>
        <taxon>eudicotyledons</taxon>
        <taxon>Gunneridae</taxon>
        <taxon>Pentapetalae</taxon>
        <taxon>rosids</taxon>
        <taxon>malvids</taxon>
        <taxon>Myrtales</taxon>
        <taxon>Melastomataceae</taxon>
        <taxon>Melastomatoideae</taxon>
        <taxon>Melastomateae</taxon>
        <taxon>Melastoma</taxon>
    </lineage>
</organism>
<dbReference type="EMBL" id="CM042886">
    <property type="protein sequence ID" value="KAI4339668.1"/>
    <property type="molecule type" value="Genomic_DNA"/>
</dbReference>
<keyword evidence="2" id="KW-1185">Reference proteome</keyword>
<reference evidence="2" key="1">
    <citation type="journal article" date="2023" name="Front. Plant Sci.">
        <title>Chromosomal-level genome assembly of Melastoma candidum provides insights into trichome evolution.</title>
        <authorList>
            <person name="Zhong Y."/>
            <person name="Wu W."/>
            <person name="Sun C."/>
            <person name="Zou P."/>
            <person name="Liu Y."/>
            <person name="Dai S."/>
            <person name="Zhou R."/>
        </authorList>
    </citation>
    <scope>NUCLEOTIDE SEQUENCE [LARGE SCALE GENOMIC DNA]</scope>
</reference>
<comment type="caution">
    <text evidence="1">The sequence shown here is derived from an EMBL/GenBank/DDBJ whole genome shotgun (WGS) entry which is preliminary data.</text>
</comment>
<name>A0ACB9NT40_9MYRT</name>
<proteinExistence type="predicted"/>
<dbReference type="Proteomes" id="UP001057402">
    <property type="component" value="Chromosome 7"/>
</dbReference>
<gene>
    <name evidence="1" type="ORF">MLD38_024583</name>
</gene>
<evidence type="ECO:0000313" key="1">
    <source>
        <dbReference type="EMBL" id="KAI4339668.1"/>
    </source>
</evidence>